<dbReference type="Gene3D" id="3.90.550.10">
    <property type="entry name" value="Spore Coat Polysaccharide Biosynthesis Protein SpsA, Chain A"/>
    <property type="match status" value="1"/>
</dbReference>
<evidence type="ECO:0000313" key="3">
    <source>
        <dbReference type="Proteomes" id="UP000799441"/>
    </source>
</evidence>
<protein>
    <submittedName>
        <fullName evidence="2">Glycosyltransferase family 8 protein</fullName>
    </submittedName>
</protein>
<dbReference type="InterPro" id="IPR029044">
    <property type="entry name" value="Nucleotide-diphossugar_trans"/>
</dbReference>
<dbReference type="Proteomes" id="UP000799441">
    <property type="component" value="Unassembled WGS sequence"/>
</dbReference>
<proteinExistence type="predicted"/>
<dbReference type="OrthoDB" id="2014201at2759"/>
<keyword evidence="3" id="KW-1185">Reference proteome</keyword>
<evidence type="ECO:0000313" key="2">
    <source>
        <dbReference type="EMBL" id="KAF2717102.1"/>
    </source>
</evidence>
<sequence length="409" mass="46593">MRPLQPFGAFFSSFRYTLLDSGHESDTQQPLARKLKDSLSSKILWRLMVVLAVLLLTLDLLRPSAKSYLGKYASGAPPGQEPSRPEAPGESNATTGPNSTDWSRFAYCQYVTNAQYLCNSVMIFKSLTRLGSKASKIMMYPEQWDLSADDLTSRLLIKARDQYGVALIPIKVQHLSGEATWADSFTKLLAFNQTRFDRVLSLDSDATVLQPMDELFLLPPAPVAMPRAYWLKNTLSSQLVLIEPSAFEFNRIKEAFTNRTSEEFDMEIVNNLYSDACMVLPHRRYDLLTGEFRSNNHVHYLGSAEEKWDPSLVYEEAKFVHFSDWPYPKPWIHPTDDQTKKIKPKCVEMTSADGQVQEDCTAQAIWLELYQDFRNRREIVCGSGSMSFKRYLDAGGYGPSPYEYLVNED</sequence>
<name>A0A9P4UIP8_9PEZI</name>
<accession>A0A9P4UIP8</accession>
<organism evidence="2 3">
    <name type="scientific">Polychaeton citri CBS 116435</name>
    <dbReference type="NCBI Taxonomy" id="1314669"/>
    <lineage>
        <taxon>Eukaryota</taxon>
        <taxon>Fungi</taxon>
        <taxon>Dikarya</taxon>
        <taxon>Ascomycota</taxon>
        <taxon>Pezizomycotina</taxon>
        <taxon>Dothideomycetes</taxon>
        <taxon>Dothideomycetidae</taxon>
        <taxon>Capnodiales</taxon>
        <taxon>Capnodiaceae</taxon>
        <taxon>Polychaeton</taxon>
    </lineage>
</organism>
<reference evidence="2" key="1">
    <citation type="journal article" date="2020" name="Stud. Mycol.">
        <title>101 Dothideomycetes genomes: a test case for predicting lifestyles and emergence of pathogens.</title>
        <authorList>
            <person name="Haridas S."/>
            <person name="Albert R."/>
            <person name="Binder M."/>
            <person name="Bloem J."/>
            <person name="Labutti K."/>
            <person name="Salamov A."/>
            <person name="Andreopoulos B."/>
            <person name="Baker S."/>
            <person name="Barry K."/>
            <person name="Bills G."/>
            <person name="Bluhm B."/>
            <person name="Cannon C."/>
            <person name="Castanera R."/>
            <person name="Culley D."/>
            <person name="Daum C."/>
            <person name="Ezra D."/>
            <person name="Gonzalez J."/>
            <person name="Henrissat B."/>
            <person name="Kuo A."/>
            <person name="Liang C."/>
            <person name="Lipzen A."/>
            <person name="Lutzoni F."/>
            <person name="Magnuson J."/>
            <person name="Mondo S."/>
            <person name="Nolan M."/>
            <person name="Ohm R."/>
            <person name="Pangilinan J."/>
            <person name="Park H.-J."/>
            <person name="Ramirez L."/>
            <person name="Alfaro M."/>
            <person name="Sun H."/>
            <person name="Tritt A."/>
            <person name="Yoshinaga Y."/>
            <person name="Zwiers L.-H."/>
            <person name="Turgeon B."/>
            <person name="Goodwin S."/>
            <person name="Spatafora J."/>
            <person name="Crous P."/>
            <person name="Grigoriev I."/>
        </authorList>
    </citation>
    <scope>NUCLEOTIDE SEQUENCE</scope>
    <source>
        <strain evidence="2">CBS 116435</strain>
    </source>
</reference>
<dbReference type="InterPro" id="IPR050587">
    <property type="entry name" value="GNT1/Glycosyltrans_8"/>
</dbReference>
<feature type="region of interest" description="Disordered" evidence="1">
    <location>
        <begin position="72"/>
        <end position="97"/>
    </location>
</feature>
<dbReference type="SUPFAM" id="SSF53448">
    <property type="entry name" value="Nucleotide-diphospho-sugar transferases"/>
    <property type="match status" value="1"/>
</dbReference>
<dbReference type="AlphaFoldDB" id="A0A9P4UIP8"/>
<evidence type="ECO:0000256" key="1">
    <source>
        <dbReference type="SAM" id="MobiDB-lite"/>
    </source>
</evidence>
<comment type="caution">
    <text evidence="2">The sequence shown here is derived from an EMBL/GenBank/DDBJ whole genome shotgun (WGS) entry which is preliminary data.</text>
</comment>
<dbReference type="EMBL" id="MU003852">
    <property type="protein sequence ID" value="KAF2717102.1"/>
    <property type="molecule type" value="Genomic_DNA"/>
</dbReference>
<gene>
    <name evidence="2" type="ORF">K431DRAFT_307229</name>
</gene>
<dbReference type="PANTHER" id="PTHR11183">
    <property type="entry name" value="GLYCOGENIN SUBFAMILY MEMBER"/>
    <property type="match status" value="1"/>
</dbReference>